<dbReference type="InterPro" id="IPR050642">
    <property type="entry name" value="PDH_E1_Alpha_Subunit"/>
</dbReference>
<accession>A0A7X6JB47</accession>
<comment type="cofactor">
    <cofactor evidence="1">
        <name>thiamine diphosphate</name>
        <dbReference type="ChEBI" id="CHEBI:58937"/>
    </cofactor>
</comment>
<dbReference type="InterPro" id="IPR001017">
    <property type="entry name" value="DH_E1"/>
</dbReference>
<dbReference type="Proteomes" id="UP000558475">
    <property type="component" value="Unassembled WGS sequence"/>
</dbReference>
<keyword evidence="3" id="KW-0786">Thiamine pyrophosphate</keyword>
<gene>
    <name evidence="7" type="ORF">HGG76_19950</name>
</gene>
<evidence type="ECO:0000313" key="8">
    <source>
        <dbReference type="Proteomes" id="UP000558475"/>
    </source>
</evidence>
<reference evidence="7 8" key="1">
    <citation type="submission" date="2020-04" db="EMBL/GenBank/DDBJ databases">
        <title>Whole genome sequencing of clinical and environmental type strains of Ochrobactrum.</title>
        <authorList>
            <person name="Dharne M."/>
        </authorList>
    </citation>
    <scope>NUCLEOTIDE SEQUENCE [LARGE SCALE GENOMIC DNA]</scope>
    <source>
        <strain evidence="7 8">DSM 13340</strain>
    </source>
</reference>
<name>A0A7X6JB47_9HYPH</name>
<evidence type="ECO:0000313" key="7">
    <source>
        <dbReference type="EMBL" id="NKW10634.1"/>
    </source>
</evidence>
<organism evidence="7 8">
    <name type="scientific">Brucella tritici</name>
    <dbReference type="NCBI Taxonomy" id="94626"/>
    <lineage>
        <taxon>Bacteria</taxon>
        <taxon>Pseudomonadati</taxon>
        <taxon>Pseudomonadota</taxon>
        <taxon>Alphaproteobacteria</taxon>
        <taxon>Hyphomicrobiales</taxon>
        <taxon>Brucellaceae</taxon>
        <taxon>Brucella/Ochrobactrum group</taxon>
        <taxon>Brucella</taxon>
    </lineage>
</organism>
<dbReference type="EMBL" id="JAAXZB010000002">
    <property type="protein sequence ID" value="NKW10634.1"/>
    <property type="molecule type" value="Genomic_DNA"/>
</dbReference>
<comment type="function">
    <text evidence="4">The pyruvate dehydrogenase complex catalyzes the overall conversion of pyruvate to acetyl-CoA and CO(2). It contains multiple copies of three enzymatic components: pyruvate dehydrogenase (E1), dihydrolipoamide acetyltransferase (E2) and lipoamide dehydrogenase (E3).</text>
</comment>
<feature type="domain" description="Dehydrogenase E1 component" evidence="6">
    <location>
        <begin position="8"/>
        <end position="71"/>
    </location>
</feature>
<protein>
    <recommendedName>
        <fullName evidence="6">Dehydrogenase E1 component domain-containing protein</fullName>
    </recommendedName>
</protein>
<dbReference type="GO" id="GO:0004739">
    <property type="term" value="F:pyruvate dehydrogenase (acetyl-transferring) activity"/>
    <property type="evidence" value="ECO:0007669"/>
    <property type="project" value="UniProtKB-EC"/>
</dbReference>
<evidence type="ECO:0000256" key="1">
    <source>
        <dbReference type="ARBA" id="ARBA00001964"/>
    </source>
</evidence>
<dbReference type="GO" id="GO:0006086">
    <property type="term" value="P:pyruvate decarboxylation to acetyl-CoA"/>
    <property type="evidence" value="ECO:0007669"/>
    <property type="project" value="TreeGrafter"/>
</dbReference>
<evidence type="ECO:0000256" key="5">
    <source>
        <dbReference type="ARBA" id="ARBA00051231"/>
    </source>
</evidence>
<dbReference type="InterPro" id="IPR029061">
    <property type="entry name" value="THDP-binding"/>
</dbReference>
<evidence type="ECO:0000256" key="3">
    <source>
        <dbReference type="ARBA" id="ARBA00023052"/>
    </source>
</evidence>
<evidence type="ECO:0000256" key="4">
    <source>
        <dbReference type="ARBA" id="ARBA00025211"/>
    </source>
</evidence>
<evidence type="ECO:0000259" key="6">
    <source>
        <dbReference type="Pfam" id="PF00676"/>
    </source>
</evidence>
<proteinExistence type="predicted"/>
<comment type="caution">
    <text evidence="7">The sequence shown here is derived from an EMBL/GenBank/DDBJ whole genome shotgun (WGS) entry which is preliminary data.</text>
</comment>
<comment type="catalytic activity">
    <reaction evidence="5">
        <text>N(6)-[(R)-lipoyl]-L-lysyl-[protein] + pyruvate + H(+) = N(6)-[(R)-S(8)-acetyldihydrolipoyl]-L-lysyl-[protein] + CO2</text>
        <dbReference type="Rhea" id="RHEA:19189"/>
        <dbReference type="Rhea" id="RHEA-COMP:10474"/>
        <dbReference type="Rhea" id="RHEA-COMP:10478"/>
        <dbReference type="ChEBI" id="CHEBI:15361"/>
        <dbReference type="ChEBI" id="CHEBI:15378"/>
        <dbReference type="ChEBI" id="CHEBI:16526"/>
        <dbReference type="ChEBI" id="CHEBI:83099"/>
        <dbReference type="ChEBI" id="CHEBI:83111"/>
        <dbReference type="EC" id="1.2.4.1"/>
    </reaction>
</comment>
<keyword evidence="2" id="KW-0560">Oxidoreductase</keyword>
<dbReference type="PANTHER" id="PTHR11516">
    <property type="entry name" value="PYRUVATE DEHYDROGENASE E1 COMPONENT, ALPHA SUBUNIT BACTERIAL AND ORGANELLAR"/>
    <property type="match status" value="1"/>
</dbReference>
<dbReference type="Gene3D" id="3.40.50.970">
    <property type="match status" value="1"/>
</dbReference>
<evidence type="ECO:0000256" key="2">
    <source>
        <dbReference type="ARBA" id="ARBA00023002"/>
    </source>
</evidence>
<dbReference type="PANTHER" id="PTHR11516:SF60">
    <property type="entry name" value="PYRUVATE DEHYDROGENASE E1 COMPONENT SUBUNIT ALPHA"/>
    <property type="match status" value="1"/>
</dbReference>
<dbReference type="SUPFAM" id="SSF52518">
    <property type="entry name" value="Thiamin diphosphate-binding fold (THDP-binding)"/>
    <property type="match status" value="1"/>
</dbReference>
<dbReference type="Pfam" id="PF00676">
    <property type="entry name" value="E1_dh"/>
    <property type="match status" value="1"/>
</dbReference>
<dbReference type="AlphaFoldDB" id="A0A7X6JB47"/>
<sequence>MHVADIDLNILGANGIVGASMGLGVGAALAAKQRGSDDAGIAFFGDGGSNEGIFHEALNLAALWKLPIIFFARTILRHVDAI</sequence>